<name>A0AAT9LBZ8_9FIRM</name>
<reference evidence="8" key="2">
    <citation type="journal article" date="2023" name="Biology">
        <title>Prokaryotic Life Associated with Coal-Fire Gas Vents Revealed by Metagenomics.</title>
        <authorList>
            <person name="Kadnikov V.V."/>
            <person name="Mardanov A.V."/>
            <person name="Beletsky A.V."/>
            <person name="Karnachuk O.V."/>
            <person name="Ravin N.V."/>
        </authorList>
    </citation>
    <scope>NUCLEOTIDE SEQUENCE</scope>
    <source>
        <strain evidence="8">Bu02</strain>
    </source>
</reference>
<reference evidence="8" key="1">
    <citation type="submission" date="2020-10" db="EMBL/GenBank/DDBJ databases">
        <authorList>
            <person name="Kadnikov V."/>
            <person name="Beletsky A.V."/>
            <person name="Mardanov A.V."/>
            <person name="Karnachuk O.V."/>
            <person name="Ravin N.V."/>
        </authorList>
    </citation>
    <scope>NUCLEOTIDE SEQUENCE</scope>
    <source>
        <strain evidence="8">Bu02</strain>
    </source>
</reference>
<proteinExistence type="predicted"/>
<protein>
    <submittedName>
        <fullName evidence="8">LapA family protein</fullName>
    </submittedName>
</protein>
<accession>A0AAT9LBZ8</accession>
<feature type="transmembrane region" description="Helical" evidence="6">
    <location>
        <begin position="25"/>
        <end position="44"/>
    </location>
</feature>
<keyword evidence="3 6" id="KW-1133">Transmembrane helix</keyword>
<sequence length="139" mass="15875">MGLTKPEVIQCLLGMFRRRRGDSEVMLVLFLVVILLLFVVVFAVQNAQMVDIRFLIWSLSLNQALVVLGSLSIGLVLGAVWSWLKGAGVRGQVKELSRTLDAERRKVENLEKALEEERSRKREYESAQRDTGRDQSSRW</sequence>
<evidence type="ECO:0000256" key="1">
    <source>
        <dbReference type="ARBA" id="ARBA00022475"/>
    </source>
</evidence>
<keyword evidence="2 6" id="KW-0812">Transmembrane</keyword>
<dbReference type="InterPro" id="IPR010445">
    <property type="entry name" value="LapA_dom"/>
</dbReference>
<dbReference type="GO" id="GO:0005886">
    <property type="term" value="C:plasma membrane"/>
    <property type="evidence" value="ECO:0007669"/>
    <property type="project" value="InterPro"/>
</dbReference>
<evidence type="ECO:0000256" key="6">
    <source>
        <dbReference type="SAM" id="Phobius"/>
    </source>
</evidence>
<dbReference type="AlphaFoldDB" id="A0AAT9LBZ8"/>
<organism evidence="8">
    <name type="scientific">Candidatus Fermentithermobacillus carboniphilus</name>
    <dbReference type="NCBI Taxonomy" id="3085328"/>
    <lineage>
        <taxon>Bacteria</taxon>
        <taxon>Bacillati</taxon>
        <taxon>Bacillota</taxon>
        <taxon>Candidatus Fermentithermobacillia</taxon>
        <taxon>Candidatus Fermentithermobacillales</taxon>
        <taxon>Candidatus Fermentithermobacillaceae</taxon>
        <taxon>Candidatus Fermentithermobacillus</taxon>
    </lineage>
</organism>
<feature type="domain" description="Lipopolysaccharide assembly protein A" evidence="7">
    <location>
        <begin position="45"/>
        <end position="107"/>
    </location>
</feature>
<feature type="transmembrane region" description="Helical" evidence="6">
    <location>
        <begin position="64"/>
        <end position="84"/>
    </location>
</feature>
<evidence type="ECO:0000256" key="5">
    <source>
        <dbReference type="SAM" id="MobiDB-lite"/>
    </source>
</evidence>
<evidence type="ECO:0000256" key="3">
    <source>
        <dbReference type="ARBA" id="ARBA00022989"/>
    </source>
</evidence>
<feature type="region of interest" description="Disordered" evidence="5">
    <location>
        <begin position="112"/>
        <end position="139"/>
    </location>
</feature>
<evidence type="ECO:0000256" key="2">
    <source>
        <dbReference type="ARBA" id="ARBA00022692"/>
    </source>
</evidence>
<keyword evidence="1" id="KW-1003">Cell membrane</keyword>
<evidence type="ECO:0000259" key="7">
    <source>
        <dbReference type="Pfam" id="PF06305"/>
    </source>
</evidence>
<dbReference type="PANTHER" id="PTHR41335:SF1">
    <property type="entry name" value="MEMBRANE PROTEIN"/>
    <property type="match status" value="1"/>
</dbReference>
<dbReference type="Pfam" id="PF06305">
    <property type="entry name" value="LapA_dom"/>
    <property type="match status" value="1"/>
</dbReference>
<evidence type="ECO:0000313" key="8">
    <source>
        <dbReference type="EMBL" id="QUL98068.1"/>
    </source>
</evidence>
<dbReference type="PANTHER" id="PTHR41335">
    <property type="entry name" value="MEMBRANE PROTEIN-RELATED"/>
    <property type="match status" value="1"/>
</dbReference>
<dbReference type="EMBL" id="CP062796">
    <property type="protein sequence ID" value="QUL98068.1"/>
    <property type="molecule type" value="Genomic_DNA"/>
</dbReference>
<keyword evidence="4 6" id="KW-0472">Membrane</keyword>
<evidence type="ECO:0000256" key="4">
    <source>
        <dbReference type="ARBA" id="ARBA00023136"/>
    </source>
</evidence>
<dbReference type="KEGG" id="fcz:IMF26_08385"/>
<gene>
    <name evidence="8" type="ORF">IMF26_08385</name>
</gene>